<evidence type="ECO:0000313" key="2">
    <source>
        <dbReference type="Proteomes" id="UP000607653"/>
    </source>
</evidence>
<name>A0A822ZRZ3_NELNU</name>
<dbReference type="EMBL" id="DUZY01000008">
    <property type="protein sequence ID" value="DAD48694.1"/>
    <property type="molecule type" value="Genomic_DNA"/>
</dbReference>
<keyword evidence="2" id="KW-1185">Reference proteome</keyword>
<dbReference type="Proteomes" id="UP000607653">
    <property type="component" value="Unassembled WGS sequence"/>
</dbReference>
<organism evidence="1 2">
    <name type="scientific">Nelumbo nucifera</name>
    <name type="common">Sacred lotus</name>
    <dbReference type="NCBI Taxonomy" id="4432"/>
    <lineage>
        <taxon>Eukaryota</taxon>
        <taxon>Viridiplantae</taxon>
        <taxon>Streptophyta</taxon>
        <taxon>Embryophyta</taxon>
        <taxon>Tracheophyta</taxon>
        <taxon>Spermatophyta</taxon>
        <taxon>Magnoliopsida</taxon>
        <taxon>Proteales</taxon>
        <taxon>Nelumbonaceae</taxon>
        <taxon>Nelumbo</taxon>
    </lineage>
</organism>
<proteinExistence type="predicted"/>
<reference evidence="1 2" key="1">
    <citation type="journal article" date="2020" name="Mol. Biol. Evol.">
        <title>Distinct Expression and Methylation Patterns for Genes with Different Fates following a Single Whole-Genome Duplication in Flowering Plants.</title>
        <authorList>
            <person name="Shi T."/>
            <person name="Rahmani R.S."/>
            <person name="Gugger P.F."/>
            <person name="Wang M."/>
            <person name="Li H."/>
            <person name="Zhang Y."/>
            <person name="Li Z."/>
            <person name="Wang Q."/>
            <person name="Van de Peer Y."/>
            <person name="Marchal K."/>
            <person name="Chen J."/>
        </authorList>
    </citation>
    <scope>NUCLEOTIDE SEQUENCE [LARGE SCALE GENOMIC DNA]</scope>
    <source>
        <tissue evidence="1">Leaf</tissue>
    </source>
</reference>
<evidence type="ECO:0000313" key="1">
    <source>
        <dbReference type="EMBL" id="DAD48694.1"/>
    </source>
</evidence>
<dbReference type="AlphaFoldDB" id="A0A822ZRZ3"/>
<comment type="caution">
    <text evidence="1">The sequence shown here is derived from an EMBL/GenBank/DDBJ whole genome shotgun (WGS) entry which is preliminary data.</text>
</comment>
<protein>
    <submittedName>
        <fullName evidence="1">Uncharacterized protein</fullName>
    </submittedName>
</protein>
<sequence length="48" mass="5657">MLFKGVWLSSSRLKLLWLTDYSYTKIFAKSNHRQKIIVIDEEIPCVGQ</sequence>
<accession>A0A822ZRZ3</accession>
<gene>
    <name evidence="1" type="ORF">HUJ06_018631</name>
</gene>